<evidence type="ECO:0000259" key="6">
    <source>
        <dbReference type="Pfam" id="PF17771"/>
    </source>
</evidence>
<dbReference type="Proteomes" id="UP000682733">
    <property type="component" value="Unassembled WGS sequence"/>
</dbReference>
<dbReference type="InterPro" id="IPR041645">
    <property type="entry name" value="ADAMTS_CR_2"/>
</dbReference>
<evidence type="ECO:0000256" key="4">
    <source>
        <dbReference type="ARBA" id="ARBA00023157"/>
    </source>
</evidence>
<evidence type="ECO:0000256" key="2">
    <source>
        <dbReference type="ARBA" id="ARBA00022801"/>
    </source>
</evidence>
<dbReference type="GO" id="GO:0016787">
    <property type="term" value="F:hydrolase activity"/>
    <property type="evidence" value="ECO:0007669"/>
    <property type="project" value="UniProtKB-KW"/>
</dbReference>
<evidence type="ECO:0000313" key="8">
    <source>
        <dbReference type="EMBL" id="CAF3671250.1"/>
    </source>
</evidence>
<keyword evidence="4" id="KW-1015">Disulfide bond</keyword>
<name>A0A8S2D689_9BILA</name>
<proteinExistence type="predicted"/>
<dbReference type="Pfam" id="PF17771">
    <property type="entry name" value="ADAMTS_CR_2"/>
    <property type="match status" value="1"/>
</dbReference>
<dbReference type="Proteomes" id="UP000677228">
    <property type="component" value="Unassembled WGS sequence"/>
</dbReference>
<organism evidence="7 9">
    <name type="scientific">Didymodactylos carnosus</name>
    <dbReference type="NCBI Taxonomy" id="1234261"/>
    <lineage>
        <taxon>Eukaryota</taxon>
        <taxon>Metazoa</taxon>
        <taxon>Spiralia</taxon>
        <taxon>Gnathifera</taxon>
        <taxon>Rotifera</taxon>
        <taxon>Eurotatoria</taxon>
        <taxon>Bdelloidea</taxon>
        <taxon>Philodinida</taxon>
        <taxon>Philodinidae</taxon>
        <taxon>Didymodactylos</taxon>
    </lineage>
</organism>
<dbReference type="EMBL" id="CAJOBA010003120">
    <property type="protein sequence ID" value="CAF3671250.1"/>
    <property type="molecule type" value="Genomic_DNA"/>
</dbReference>
<evidence type="ECO:0000256" key="1">
    <source>
        <dbReference type="ARBA" id="ARBA00022723"/>
    </source>
</evidence>
<accession>A0A8S2D689</accession>
<dbReference type="EMBL" id="CAJNOK010003119">
    <property type="protein sequence ID" value="CAF0888621.1"/>
    <property type="molecule type" value="Genomic_DNA"/>
</dbReference>
<evidence type="ECO:0000256" key="5">
    <source>
        <dbReference type="ARBA" id="ARBA00023180"/>
    </source>
</evidence>
<dbReference type="GO" id="GO:0046872">
    <property type="term" value="F:metal ion binding"/>
    <property type="evidence" value="ECO:0007669"/>
    <property type="project" value="UniProtKB-KW"/>
</dbReference>
<dbReference type="AlphaFoldDB" id="A0A8S2D689"/>
<evidence type="ECO:0000313" key="9">
    <source>
        <dbReference type="Proteomes" id="UP000677228"/>
    </source>
</evidence>
<keyword evidence="3" id="KW-0862">Zinc</keyword>
<sequence length="105" mass="12092">MITSKSERYQCLNNVPDYNSQIFKDLNSEQAARELPGSFNNLDRQCKRAFGINYEYCSDLNHGARCTRLFCKDMYANATSCMTNHAPWSDGTECHEPWTEPKVGR</sequence>
<dbReference type="Gene3D" id="3.40.1620.60">
    <property type="match status" value="1"/>
</dbReference>
<evidence type="ECO:0000313" key="7">
    <source>
        <dbReference type="EMBL" id="CAF0888621.1"/>
    </source>
</evidence>
<evidence type="ECO:0000256" key="3">
    <source>
        <dbReference type="ARBA" id="ARBA00022833"/>
    </source>
</evidence>
<reference evidence="7" key="1">
    <citation type="submission" date="2021-02" db="EMBL/GenBank/DDBJ databases">
        <authorList>
            <person name="Nowell W R."/>
        </authorList>
    </citation>
    <scope>NUCLEOTIDE SEQUENCE</scope>
</reference>
<keyword evidence="5" id="KW-0325">Glycoprotein</keyword>
<comment type="caution">
    <text evidence="7">The sequence shown here is derived from an EMBL/GenBank/DDBJ whole genome shotgun (WGS) entry which is preliminary data.</text>
</comment>
<keyword evidence="2" id="KW-0378">Hydrolase</keyword>
<protein>
    <recommendedName>
        <fullName evidence="6">ADAMTS cysteine-rich domain-containing protein</fullName>
    </recommendedName>
</protein>
<gene>
    <name evidence="7" type="ORF">OVA965_LOCUS9005</name>
    <name evidence="8" type="ORF">TMI583_LOCUS9001</name>
</gene>
<keyword evidence="1" id="KW-0479">Metal-binding</keyword>
<feature type="domain" description="ADAMTS cysteine-rich" evidence="6">
    <location>
        <begin position="36"/>
        <end position="96"/>
    </location>
</feature>